<dbReference type="EMBL" id="JAFREL020000001">
    <property type="protein sequence ID" value="MEO1769603.1"/>
    <property type="molecule type" value="Genomic_DNA"/>
</dbReference>
<keyword evidence="3" id="KW-1185">Reference proteome</keyword>
<evidence type="ECO:0008006" key="4">
    <source>
        <dbReference type="Google" id="ProtNLM"/>
    </source>
</evidence>
<dbReference type="InterPro" id="IPR013785">
    <property type="entry name" value="Aldolase_TIM"/>
</dbReference>
<dbReference type="Gene3D" id="3.20.20.70">
    <property type="entry name" value="Aldolase class I"/>
    <property type="match status" value="1"/>
</dbReference>
<dbReference type="PIRSF" id="PIRSF001359">
    <property type="entry name" value="F_bP_aldolase_II"/>
    <property type="match status" value="1"/>
</dbReference>
<comment type="cofactor">
    <cofactor evidence="1">
        <name>Zn(2+)</name>
        <dbReference type="ChEBI" id="CHEBI:29105"/>
    </cofactor>
</comment>
<dbReference type="InterPro" id="IPR050246">
    <property type="entry name" value="Class_II_FBP_aldolase"/>
</dbReference>
<dbReference type="Proteomes" id="UP000664357">
    <property type="component" value="Unassembled WGS sequence"/>
</dbReference>
<sequence length="277" mass="30524">MPLVNGKLLVNFIQEQQVMGGAFNTTNLETTVGILDAIEETKIPSFIQIAPSNIELAGYEGIVEMVERKAKQMDTPVALHLDHGKKMEDFKAAVRAGFTSVMIDGAEFDFEENIRYTKEAVDFAKAYGVPVEAELGAIKGKEDDHVNEADCKTDPKQVKEFVERTGCDLLAVSVGNVHGMDEEPCIDFDLLAEIEKESPVPLVIHGGSGIASEQLQKMKDYNVVKINVASELRQSYIQSIGHAYDENHQEANLIAVLTSAKNSVQKKTIEKIKELND</sequence>
<dbReference type="NCBIfam" id="TIGR00167">
    <property type="entry name" value="cbbA"/>
    <property type="match status" value="1"/>
</dbReference>
<dbReference type="NCBIfam" id="NF005943">
    <property type="entry name" value="PRK07998.1"/>
    <property type="match status" value="1"/>
</dbReference>
<accession>A0ABV0EPI7</accession>
<proteinExistence type="predicted"/>
<dbReference type="Pfam" id="PF01116">
    <property type="entry name" value="F_bP_aldolase"/>
    <property type="match status" value="1"/>
</dbReference>
<reference evidence="2 3" key="1">
    <citation type="submission" date="2024-02" db="EMBL/GenBank/DDBJ databases">
        <title>The Genome Sequence of Enterococcus sp. DIV0159.</title>
        <authorList>
            <person name="Earl A."/>
            <person name="Manson A."/>
            <person name="Gilmore M."/>
            <person name="Sanders J."/>
            <person name="Shea T."/>
            <person name="Howe W."/>
            <person name="Livny J."/>
            <person name="Cuomo C."/>
            <person name="Neafsey D."/>
            <person name="Birren B."/>
        </authorList>
    </citation>
    <scope>NUCLEOTIDE SEQUENCE [LARGE SCALE GENOMIC DNA]</scope>
    <source>
        <strain evidence="2 3">665A</strain>
    </source>
</reference>
<gene>
    <name evidence="2" type="ORF">JZO67_001554</name>
</gene>
<dbReference type="SUPFAM" id="SSF51569">
    <property type="entry name" value="Aldolase"/>
    <property type="match status" value="1"/>
</dbReference>
<evidence type="ECO:0000256" key="1">
    <source>
        <dbReference type="ARBA" id="ARBA00001947"/>
    </source>
</evidence>
<dbReference type="PANTHER" id="PTHR30304:SF0">
    <property type="entry name" value="D-TAGATOSE-1,6-BISPHOSPHATE ALDOLASE SUBUNIT GATY-RELATED"/>
    <property type="match status" value="1"/>
</dbReference>
<comment type="caution">
    <text evidence="2">The sequence shown here is derived from an EMBL/GenBank/DDBJ whole genome shotgun (WGS) entry which is preliminary data.</text>
</comment>
<evidence type="ECO:0000313" key="3">
    <source>
        <dbReference type="Proteomes" id="UP000664357"/>
    </source>
</evidence>
<dbReference type="RefSeq" id="WP_010756537.1">
    <property type="nucleotide sequence ID" value="NZ_JAFREL020000001.1"/>
</dbReference>
<dbReference type="InterPro" id="IPR000771">
    <property type="entry name" value="FBA_II"/>
</dbReference>
<name>A0ABV0EPI7_9ENTE</name>
<organism evidence="2 3">
    <name type="scientific">Candidatus Enterococcus ferrettii</name>
    <dbReference type="NCBI Taxonomy" id="2815324"/>
    <lineage>
        <taxon>Bacteria</taxon>
        <taxon>Bacillati</taxon>
        <taxon>Bacillota</taxon>
        <taxon>Bacilli</taxon>
        <taxon>Lactobacillales</taxon>
        <taxon>Enterococcaceae</taxon>
        <taxon>Enterococcus</taxon>
    </lineage>
</organism>
<dbReference type="PANTHER" id="PTHR30304">
    <property type="entry name" value="D-TAGATOSE-1,6-BISPHOSPHATE ALDOLASE"/>
    <property type="match status" value="1"/>
</dbReference>
<dbReference type="CDD" id="cd00947">
    <property type="entry name" value="TBP_aldolase_IIB"/>
    <property type="match status" value="1"/>
</dbReference>
<evidence type="ECO:0000313" key="2">
    <source>
        <dbReference type="EMBL" id="MEO1769603.1"/>
    </source>
</evidence>
<protein>
    <recommendedName>
        <fullName evidence="4">Fructose-1,6-bisphosphate aldolase</fullName>
    </recommendedName>
</protein>